<dbReference type="CDD" id="cd06553">
    <property type="entry name" value="ASCH_Ef3133_like"/>
    <property type="match status" value="1"/>
</dbReference>
<dbReference type="Proteomes" id="UP000017800">
    <property type="component" value="Unassembled WGS sequence"/>
</dbReference>
<dbReference type="PANTHER" id="PTHR39203">
    <property type="entry name" value="CYTOPLASMIC PROTEIN-RELATED"/>
    <property type="match status" value="1"/>
</dbReference>
<proteinExistence type="predicted"/>
<dbReference type="OrthoDB" id="9807542at2"/>
<keyword evidence="3" id="KW-1185">Reference proteome</keyword>
<dbReference type="AlphaFoldDB" id="V5FDT8"/>
<dbReference type="SMART" id="SM01022">
    <property type="entry name" value="ASCH"/>
    <property type="match status" value="1"/>
</dbReference>
<dbReference type="SUPFAM" id="SSF88697">
    <property type="entry name" value="PUA domain-like"/>
    <property type="match status" value="1"/>
</dbReference>
<evidence type="ECO:0000313" key="3">
    <source>
        <dbReference type="Proteomes" id="UP000017800"/>
    </source>
</evidence>
<dbReference type="InterPro" id="IPR009326">
    <property type="entry name" value="DUF984"/>
</dbReference>
<evidence type="ECO:0000259" key="1">
    <source>
        <dbReference type="SMART" id="SM01022"/>
    </source>
</evidence>
<gene>
    <name evidence="2" type="ORF">VHA01S_028_00170</name>
</gene>
<sequence length="154" mass="17722">MDEQSQQYLNQYLSSLSELEREKYSSFSSDYFCGDEENANVCAELIRTGVKTATCSLAAWYDSDDELMPSVGHLQVVLNWQQQPICIVEIDSVETCRYNEVTAEFAFAEGEGDRSLASWRETHWQFFSGECAELNITPKDDMLLVLERFHVVYE</sequence>
<feature type="domain" description="ASCH" evidence="1">
    <location>
        <begin position="30"/>
        <end position="153"/>
    </location>
</feature>
<dbReference type="InterPro" id="IPR015947">
    <property type="entry name" value="PUA-like_sf"/>
</dbReference>
<dbReference type="RefSeq" id="WP_023404179.1">
    <property type="nucleotide sequence ID" value="NZ_BAUJ01000028.1"/>
</dbReference>
<evidence type="ECO:0000313" key="2">
    <source>
        <dbReference type="EMBL" id="GAD89818.1"/>
    </source>
</evidence>
<comment type="caution">
    <text evidence="2">The sequence shown here is derived from an EMBL/GenBank/DDBJ whole genome shotgun (WGS) entry which is preliminary data.</text>
</comment>
<dbReference type="Gene3D" id="3.10.400.10">
    <property type="entry name" value="Sulfate adenylyltransferase"/>
    <property type="match status" value="1"/>
</dbReference>
<accession>V5FDT8</accession>
<dbReference type="PANTHER" id="PTHR39203:SF1">
    <property type="entry name" value="CYTOPLASMIC PROTEIN"/>
    <property type="match status" value="1"/>
</dbReference>
<dbReference type="EMBL" id="BAUJ01000028">
    <property type="protein sequence ID" value="GAD89818.1"/>
    <property type="molecule type" value="Genomic_DNA"/>
</dbReference>
<dbReference type="InterPro" id="IPR007374">
    <property type="entry name" value="ASCH_domain"/>
</dbReference>
<protein>
    <recommendedName>
        <fullName evidence="1">ASCH domain-containing protein</fullName>
    </recommendedName>
</protein>
<dbReference type="PIRSF" id="PIRSF021320">
    <property type="entry name" value="DUF984"/>
    <property type="match status" value="1"/>
</dbReference>
<reference evidence="2 3" key="1">
    <citation type="submission" date="2013-11" db="EMBL/GenBank/DDBJ databases">
        <title>Whole genome shotgun sequence of Vibrio halioticoli NBRC 102217.</title>
        <authorList>
            <person name="Isaki S."/>
            <person name="Kimura A."/>
            <person name="Ohji S."/>
            <person name="Hosoyama A."/>
            <person name="Fujita N."/>
            <person name="Hashimoto M."/>
            <person name="Hosoyama Y."/>
            <person name="Yamazoe A."/>
        </authorList>
    </citation>
    <scope>NUCLEOTIDE SEQUENCE [LARGE SCALE GENOMIC DNA]</scope>
    <source>
        <strain evidence="2 3">NBRC 102217</strain>
    </source>
</reference>
<dbReference type="Pfam" id="PF04266">
    <property type="entry name" value="ASCH"/>
    <property type="match status" value="1"/>
</dbReference>
<dbReference type="eggNOG" id="COG4405">
    <property type="taxonomic scope" value="Bacteria"/>
</dbReference>
<organism evidence="2 3">
    <name type="scientific">Vibrio halioticoli NBRC 102217</name>
    <dbReference type="NCBI Taxonomy" id="1219072"/>
    <lineage>
        <taxon>Bacteria</taxon>
        <taxon>Pseudomonadati</taxon>
        <taxon>Pseudomonadota</taxon>
        <taxon>Gammaproteobacteria</taxon>
        <taxon>Vibrionales</taxon>
        <taxon>Vibrionaceae</taxon>
        <taxon>Vibrio</taxon>
    </lineage>
</organism>
<name>V5FDT8_9VIBR</name>